<proteinExistence type="predicted"/>
<organism evidence="1 2">
    <name type="scientific">Chaetomium tenue</name>
    <dbReference type="NCBI Taxonomy" id="1854479"/>
    <lineage>
        <taxon>Eukaryota</taxon>
        <taxon>Fungi</taxon>
        <taxon>Dikarya</taxon>
        <taxon>Ascomycota</taxon>
        <taxon>Pezizomycotina</taxon>
        <taxon>Sordariomycetes</taxon>
        <taxon>Sordariomycetidae</taxon>
        <taxon>Sordariales</taxon>
        <taxon>Chaetomiaceae</taxon>
        <taxon>Chaetomium</taxon>
    </lineage>
</organism>
<comment type="caution">
    <text evidence="1">The sequence shown here is derived from an EMBL/GenBank/DDBJ whole genome shotgun (WGS) entry which is preliminary data.</text>
</comment>
<keyword evidence="2" id="KW-1185">Reference proteome</keyword>
<dbReference type="Proteomes" id="UP000724584">
    <property type="component" value="Unassembled WGS sequence"/>
</dbReference>
<reference evidence="1 2" key="1">
    <citation type="journal article" date="2021" name="Nat. Commun.">
        <title>Genetic determinants of endophytism in the Arabidopsis root mycobiome.</title>
        <authorList>
            <person name="Mesny F."/>
            <person name="Miyauchi S."/>
            <person name="Thiergart T."/>
            <person name="Pickel B."/>
            <person name="Atanasova L."/>
            <person name="Karlsson M."/>
            <person name="Huettel B."/>
            <person name="Barry K.W."/>
            <person name="Haridas S."/>
            <person name="Chen C."/>
            <person name="Bauer D."/>
            <person name="Andreopoulos W."/>
            <person name="Pangilinan J."/>
            <person name="LaButti K."/>
            <person name="Riley R."/>
            <person name="Lipzen A."/>
            <person name="Clum A."/>
            <person name="Drula E."/>
            <person name="Henrissat B."/>
            <person name="Kohler A."/>
            <person name="Grigoriev I.V."/>
            <person name="Martin F.M."/>
            <person name="Hacquard S."/>
        </authorList>
    </citation>
    <scope>NUCLEOTIDE SEQUENCE [LARGE SCALE GENOMIC DNA]</scope>
    <source>
        <strain evidence="1 2">MPI-SDFR-AT-0079</strain>
    </source>
</reference>
<name>A0ACB7PAK0_9PEZI</name>
<accession>A0ACB7PAK0</accession>
<sequence>MASHEPDTSTVTVGDIASMSDAALAVFIQKNRGPDGVFDLPVDGWDKLSKDERDQLAERLTRTLAQNPAAHSRPLDLDQLDARLPSPEFSDYVDAVKRRLARHGFTRPFELNQDPKQQGEFETWIEYLGFECWWLDLFTGAIERGQEHHDEETVECAMQCQAEEDEARAAVKRFEENAQQIYDKTQLHPHRLRIPRAERRWMLQQGTRDMLTARSRLERLKKRGDLITKFVLSTNGLETAKRDAARHRILIQWILDQIPLIEAGLSPQQTGIKKRRPSPRLSDGAVVLNSSTVNRLRLETNSGAHGPDGLAPGPRVGLKLPMKRRRKASAPAHAFQSA</sequence>
<evidence type="ECO:0000313" key="2">
    <source>
        <dbReference type="Proteomes" id="UP000724584"/>
    </source>
</evidence>
<dbReference type="EMBL" id="JAGIZQ010000004">
    <property type="protein sequence ID" value="KAH6632483.1"/>
    <property type="molecule type" value="Genomic_DNA"/>
</dbReference>
<protein>
    <submittedName>
        <fullName evidence="1">Uncharacterized protein</fullName>
    </submittedName>
</protein>
<gene>
    <name evidence="1" type="ORF">F5144DRAFT_548438</name>
</gene>
<evidence type="ECO:0000313" key="1">
    <source>
        <dbReference type="EMBL" id="KAH6632483.1"/>
    </source>
</evidence>